<dbReference type="AlphaFoldDB" id="A0A8B7NE61"/>
<dbReference type="SMART" id="SM00355">
    <property type="entry name" value="ZnF_C2H2"/>
    <property type="match status" value="7"/>
</dbReference>
<evidence type="ECO:0000256" key="6">
    <source>
        <dbReference type="SAM" id="MobiDB-lite"/>
    </source>
</evidence>
<keyword evidence="1" id="KW-0479">Metal-binding</keyword>
<dbReference type="InterPro" id="IPR013087">
    <property type="entry name" value="Znf_C2H2_type"/>
</dbReference>
<dbReference type="OrthoDB" id="6348372at2759"/>
<dbReference type="PROSITE" id="PS00028">
    <property type="entry name" value="ZINC_FINGER_C2H2_1"/>
    <property type="match status" value="5"/>
</dbReference>
<keyword evidence="2" id="KW-0677">Repeat</keyword>
<dbReference type="RefSeq" id="XP_018011771.1">
    <property type="nucleotide sequence ID" value="XM_018156282.2"/>
</dbReference>
<keyword evidence="8" id="KW-1185">Reference proteome</keyword>
<sequence>MAESENLEIQSKQDPRTTQLPHKYNDYDIDPRQDILWKDPKLWRCRICKHWLSSKESLRRHILTQHIKQAVHQCELCYKTFILSTQLLEHMKEHHKARSDACEQLCLCGRLFSKRNSLLSHIRRFHHAAPTVRPTCSICHKVFNDSATKRVHEARVHGEKVVRCEHPGCGKMFSTQGLKNAHLRYHENREFECSVCNKTFSTSSYRDKHELLHQGIRQYACDDCGREFITASQLNKHRKREHLHGP</sequence>
<feature type="domain" description="C2H2-type" evidence="7">
    <location>
        <begin position="162"/>
        <end position="191"/>
    </location>
</feature>
<feature type="domain" description="C2H2-type" evidence="7">
    <location>
        <begin position="191"/>
        <end position="218"/>
    </location>
</feature>
<evidence type="ECO:0000256" key="4">
    <source>
        <dbReference type="ARBA" id="ARBA00022833"/>
    </source>
</evidence>
<dbReference type="GO" id="GO:0008270">
    <property type="term" value="F:zinc ion binding"/>
    <property type="evidence" value="ECO:0007669"/>
    <property type="project" value="UniProtKB-KW"/>
</dbReference>
<organism evidence="8 9">
    <name type="scientific">Hyalella azteca</name>
    <name type="common">Amphipod</name>
    <dbReference type="NCBI Taxonomy" id="294128"/>
    <lineage>
        <taxon>Eukaryota</taxon>
        <taxon>Metazoa</taxon>
        <taxon>Ecdysozoa</taxon>
        <taxon>Arthropoda</taxon>
        <taxon>Crustacea</taxon>
        <taxon>Multicrustacea</taxon>
        <taxon>Malacostraca</taxon>
        <taxon>Eumalacostraca</taxon>
        <taxon>Peracarida</taxon>
        <taxon>Amphipoda</taxon>
        <taxon>Senticaudata</taxon>
        <taxon>Talitrida</taxon>
        <taxon>Talitroidea</taxon>
        <taxon>Hyalellidae</taxon>
        <taxon>Hyalella</taxon>
    </lineage>
</organism>
<evidence type="ECO:0000256" key="3">
    <source>
        <dbReference type="ARBA" id="ARBA00022771"/>
    </source>
</evidence>
<feature type="compositionally biased region" description="Polar residues" evidence="6">
    <location>
        <begin position="7"/>
        <end position="20"/>
    </location>
</feature>
<dbReference type="OMA" id="YHENREF"/>
<feature type="region of interest" description="Disordered" evidence="6">
    <location>
        <begin position="1"/>
        <end position="23"/>
    </location>
</feature>
<proteinExistence type="predicted"/>
<dbReference type="PANTHER" id="PTHR24409:SF295">
    <property type="entry name" value="AZ2-RELATED"/>
    <property type="match status" value="1"/>
</dbReference>
<dbReference type="PANTHER" id="PTHR24409">
    <property type="entry name" value="ZINC FINGER PROTEIN 142"/>
    <property type="match status" value="1"/>
</dbReference>
<dbReference type="Gene3D" id="3.30.160.60">
    <property type="entry name" value="Classic Zinc Finger"/>
    <property type="match status" value="5"/>
</dbReference>
<name>A0A8B7NE61_HYAAZ</name>
<reference evidence="9" key="1">
    <citation type="submission" date="2025-08" db="UniProtKB">
        <authorList>
            <consortium name="RefSeq"/>
        </authorList>
    </citation>
    <scope>IDENTIFICATION</scope>
    <source>
        <tissue evidence="9">Whole organism</tissue>
    </source>
</reference>
<dbReference type="SUPFAM" id="SSF57667">
    <property type="entry name" value="beta-beta-alpha zinc fingers"/>
    <property type="match status" value="3"/>
</dbReference>
<evidence type="ECO:0000259" key="7">
    <source>
        <dbReference type="PROSITE" id="PS50157"/>
    </source>
</evidence>
<evidence type="ECO:0000256" key="1">
    <source>
        <dbReference type="ARBA" id="ARBA00022723"/>
    </source>
</evidence>
<dbReference type="GO" id="GO:0000977">
    <property type="term" value="F:RNA polymerase II transcription regulatory region sequence-specific DNA binding"/>
    <property type="evidence" value="ECO:0007669"/>
    <property type="project" value="TreeGrafter"/>
</dbReference>
<evidence type="ECO:0000313" key="9">
    <source>
        <dbReference type="RefSeq" id="XP_018011771.1"/>
    </source>
</evidence>
<evidence type="ECO:0000313" key="8">
    <source>
        <dbReference type="Proteomes" id="UP000694843"/>
    </source>
</evidence>
<gene>
    <name evidence="9" type="primary">LOC108668997</name>
</gene>
<feature type="domain" description="C2H2-type" evidence="7">
    <location>
        <begin position="219"/>
        <end position="246"/>
    </location>
</feature>
<dbReference type="KEGG" id="hazt:108668997"/>
<dbReference type="GeneID" id="108668997"/>
<evidence type="ECO:0000256" key="5">
    <source>
        <dbReference type="PROSITE-ProRule" id="PRU00042"/>
    </source>
</evidence>
<feature type="domain" description="C2H2-type" evidence="7">
    <location>
        <begin position="100"/>
        <end position="131"/>
    </location>
</feature>
<accession>A0A8B7NE61</accession>
<dbReference type="Pfam" id="PF00096">
    <property type="entry name" value="zf-C2H2"/>
    <property type="match status" value="3"/>
</dbReference>
<keyword evidence="3 5" id="KW-0863">Zinc-finger</keyword>
<dbReference type="GO" id="GO:0000981">
    <property type="term" value="F:DNA-binding transcription factor activity, RNA polymerase II-specific"/>
    <property type="evidence" value="ECO:0007669"/>
    <property type="project" value="TreeGrafter"/>
</dbReference>
<dbReference type="PROSITE" id="PS50157">
    <property type="entry name" value="ZINC_FINGER_C2H2_2"/>
    <property type="match status" value="5"/>
</dbReference>
<dbReference type="GO" id="GO:0005634">
    <property type="term" value="C:nucleus"/>
    <property type="evidence" value="ECO:0007669"/>
    <property type="project" value="TreeGrafter"/>
</dbReference>
<protein>
    <submittedName>
        <fullName evidence="9">Zinc finger protein 479</fullName>
    </submittedName>
</protein>
<evidence type="ECO:0000256" key="2">
    <source>
        <dbReference type="ARBA" id="ARBA00022737"/>
    </source>
</evidence>
<dbReference type="Proteomes" id="UP000694843">
    <property type="component" value="Unplaced"/>
</dbReference>
<feature type="domain" description="C2H2-type" evidence="7">
    <location>
        <begin position="72"/>
        <end position="99"/>
    </location>
</feature>
<dbReference type="InterPro" id="IPR036236">
    <property type="entry name" value="Znf_C2H2_sf"/>
</dbReference>
<keyword evidence="4" id="KW-0862">Zinc</keyword>